<comment type="subcellular location">
    <subcellularLocation>
        <location evidence="1 8">Cytoplasm</location>
    </subcellularLocation>
</comment>
<comment type="function">
    <text evidence="7 8">Involved in unsaturated fatty acids biosynthesis. Catalyzes the dehydration of short chain beta-hydroxyacyl-ACPs and long chain saturated and unsaturated beta-hydroxyacyl-ACPs.</text>
</comment>
<evidence type="ECO:0000256" key="5">
    <source>
        <dbReference type="ARBA" id="ARBA00023098"/>
    </source>
</evidence>
<organism evidence="9 10">
    <name type="scientific">Campylobacter showae CC57C</name>
    <dbReference type="NCBI Taxonomy" id="1073353"/>
    <lineage>
        <taxon>Bacteria</taxon>
        <taxon>Pseudomonadati</taxon>
        <taxon>Campylobacterota</taxon>
        <taxon>Epsilonproteobacteria</taxon>
        <taxon>Campylobacterales</taxon>
        <taxon>Campylobacteraceae</taxon>
        <taxon>Campylobacter</taxon>
    </lineage>
</organism>
<dbReference type="NCBIfam" id="NF000582">
    <property type="entry name" value="PRK00006.1"/>
    <property type="match status" value="1"/>
</dbReference>
<dbReference type="InterPro" id="IPR013114">
    <property type="entry name" value="FabA_FabZ"/>
</dbReference>
<comment type="similarity">
    <text evidence="8">Belongs to the thioester dehydratase family. FabZ subfamily.</text>
</comment>
<reference evidence="9 10" key="1">
    <citation type="submission" date="2013-02" db="EMBL/GenBank/DDBJ databases">
        <title>Co-occurrence of anaerobic bacteria in colorectal carcinomas.</title>
        <authorList>
            <person name="Holt R.A."/>
            <person name="Warren R.L."/>
            <person name="Allen-Vercoe E."/>
            <person name="Pleasance S."/>
            <person name="Freeman D.J."/>
            <person name="Watson P."/>
            <person name="Moore R."/>
            <person name="Cochrane K."/>
        </authorList>
    </citation>
    <scope>NUCLEOTIDE SEQUENCE [LARGE SCALE GENOMIC DNA]</scope>
    <source>
        <strain evidence="9 10">CC57C</strain>
    </source>
</reference>
<evidence type="ECO:0000256" key="6">
    <source>
        <dbReference type="ARBA" id="ARBA00023239"/>
    </source>
</evidence>
<dbReference type="NCBIfam" id="TIGR01750">
    <property type="entry name" value="fabZ"/>
    <property type="match status" value="1"/>
</dbReference>
<evidence type="ECO:0000256" key="7">
    <source>
        <dbReference type="ARBA" id="ARBA00025049"/>
    </source>
</evidence>
<keyword evidence="3 8" id="KW-0444">Lipid biosynthesis</keyword>
<dbReference type="InterPro" id="IPR029069">
    <property type="entry name" value="HotDog_dom_sf"/>
</dbReference>
<gene>
    <name evidence="8 9" type="primary">fabZ</name>
    <name evidence="9" type="ORF">H740_01892</name>
</gene>
<dbReference type="GO" id="GO:0019171">
    <property type="term" value="F:(3R)-hydroxyacyl-[acyl-carrier-protein] dehydratase activity"/>
    <property type="evidence" value="ECO:0007669"/>
    <property type="project" value="UniProtKB-EC"/>
</dbReference>
<sequence length="148" mass="16661">MIDIVEIQKILPHRYPFLLTDRVTELEPAKHIVAYKNVTIGEPVFQGHFPGHPIYPGVMIIEGMAQAGGVLAFKSMNDEHQAGIENKVVYFMSIDGAKFRHPIRPGDRLEYRLEVLKTKGNIWVLKGEAYVDGTLSCEAELKAMIVDK</sequence>
<evidence type="ECO:0000313" key="9">
    <source>
        <dbReference type="EMBL" id="EMG31292.1"/>
    </source>
</evidence>
<comment type="catalytic activity">
    <reaction evidence="8">
        <text>a (3R)-hydroxyacyl-[ACP] = a (2E)-enoyl-[ACP] + H2O</text>
        <dbReference type="Rhea" id="RHEA:13097"/>
        <dbReference type="Rhea" id="RHEA-COMP:9925"/>
        <dbReference type="Rhea" id="RHEA-COMP:9945"/>
        <dbReference type="ChEBI" id="CHEBI:15377"/>
        <dbReference type="ChEBI" id="CHEBI:78784"/>
        <dbReference type="ChEBI" id="CHEBI:78827"/>
        <dbReference type="EC" id="4.2.1.59"/>
    </reaction>
</comment>
<evidence type="ECO:0000256" key="4">
    <source>
        <dbReference type="ARBA" id="ARBA00022556"/>
    </source>
</evidence>
<dbReference type="PATRIC" id="fig|1073353.3.peg.405"/>
<protein>
    <recommendedName>
        <fullName evidence="8">3-hydroxyacyl-[acyl-carrier-protein] dehydratase FabZ</fullName>
        <ecNumber evidence="8">4.2.1.59</ecNumber>
    </recommendedName>
    <alternativeName>
        <fullName evidence="8">(3R)-hydroxymyristoyl-[acyl-carrier-protein] dehydratase</fullName>
        <shortName evidence="8">(3R)-hydroxymyristoyl-ACP dehydrase</shortName>
    </alternativeName>
    <alternativeName>
        <fullName evidence="8">Beta-hydroxyacyl-ACP dehydratase</fullName>
    </alternativeName>
</protein>
<dbReference type="GO" id="GO:0016020">
    <property type="term" value="C:membrane"/>
    <property type="evidence" value="ECO:0007669"/>
    <property type="project" value="GOC"/>
</dbReference>
<dbReference type="STRING" id="1073353.H740_01892"/>
<comment type="caution">
    <text evidence="9">The sequence shown here is derived from an EMBL/GenBank/DDBJ whole genome shotgun (WGS) entry which is preliminary data.</text>
</comment>
<evidence type="ECO:0000256" key="3">
    <source>
        <dbReference type="ARBA" id="ARBA00022516"/>
    </source>
</evidence>
<dbReference type="EC" id="4.2.1.59" evidence="8"/>
<dbReference type="EMBL" id="AOTD01000045">
    <property type="protein sequence ID" value="EMG31292.1"/>
    <property type="molecule type" value="Genomic_DNA"/>
</dbReference>
<evidence type="ECO:0000313" key="10">
    <source>
        <dbReference type="Proteomes" id="UP000011782"/>
    </source>
</evidence>
<evidence type="ECO:0000256" key="1">
    <source>
        <dbReference type="ARBA" id="ARBA00004496"/>
    </source>
</evidence>
<accession>M3JF25</accession>
<dbReference type="Proteomes" id="UP000011782">
    <property type="component" value="Unassembled WGS sequence"/>
</dbReference>
<dbReference type="SUPFAM" id="SSF54637">
    <property type="entry name" value="Thioesterase/thiol ester dehydrase-isomerase"/>
    <property type="match status" value="1"/>
</dbReference>
<name>M3JF25_9BACT</name>
<dbReference type="PANTHER" id="PTHR30272:SF1">
    <property type="entry name" value="3-HYDROXYACYL-[ACYL-CARRIER-PROTEIN] DEHYDRATASE"/>
    <property type="match status" value="1"/>
</dbReference>
<dbReference type="Pfam" id="PF07977">
    <property type="entry name" value="FabA"/>
    <property type="match status" value="1"/>
</dbReference>
<dbReference type="PANTHER" id="PTHR30272">
    <property type="entry name" value="3-HYDROXYACYL-[ACYL-CARRIER-PROTEIN] DEHYDRATASE"/>
    <property type="match status" value="1"/>
</dbReference>
<proteinExistence type="inferred from homology"/>
<dbReference type="RefSeq" id="WP_002950693.1">
    <property type="nucleotide sequence ID" value="NZ_AOTD01000045.1"/>
</dbReference>
<dbReference type="CDD" id="cd01288">
    <property type="entry name" value="FabZ"/>
    <property type="match status" value="1"/>
</dbReference>
<keyword evidence="2 8" id="KW-0963">Cytoplasm</keyword>
<evidence type="ECO:0000256" key="8">
    <source>
        <dbReference type="HAMAP-Rule" id="MF_00406"/>
    </source>
</evidence>
<evidence type="ECO:0000256" key="2">
    <source>
        <dbReference type="ARBA" id="ARBA00022490"/>
    </source>
</evidence>
<dbReference type="GO" id="GO:0005737">
    <property type="term" value="C:cytoplasm"/>
    <property type="evidence" value="ECO:0007669"/>
    <property type="project" value="UniProtKB-SubCell"/>
</dbReference>
<dbReference type="AlphaFoldDB" id="M3JF25"/>
<dbReference type="GO" id="GO:0006633">
    <property type="term" value="P:fatty acid biosynthetic process"/>
    <property type="evidence" value="ECO:0007669"/>
    <property type="project" value="UniProtKB-UniRule"/>
</dbReference>
<dbReference type="FunFam" id="3.10.129.10:FF:000001">
    <property type="entry name" value="3-hydroxyacyl-[acyl-carrier-protein] dehydratase FabZ"/>
    <property type="match status" value="1"/>
</dbReference>
<keyword evidence="5 8" id="KW-0443">Lipid metabolism</keyword>
<keyword evidence="4 8" id="KW-0441">Lipid A biosynthesis</keyword>
<dbReference type="Gene3D" id="3.10.129.10">
    <property type="entry name" value="Hotdog Thioesterase"/>
    <property type="match status" value="1"/>
</dbReference>
<dbReference type="InterPro" id="IPR010084">
    <property type="entry name" value="FabZ"/>
</dbReference>
<dbReference type="HAMAP" id="MF_00406">
    <property type="entry name" value="FabZ"/>
    <property type="match status" value="1"/>
</dbReference>
<feature type="active site" evidence="8">
    <location>
        <position position="48"/>
    </location>
</feature>
<keyword evidence="6 8" id="KW-0456">Lyase</keyword>
<dbReference type="OrthoDB" id="9772788at2"/>
<dbReference type="GO" id="GO:0009245">
    <property type="term" value="P:lipid A biosynthetic process"/>
    <property type="evidence" value="ECO:0007669"/>
    <property type="project" value="UniProtKB-UniRule"/>
</dbReference>